<evidence type="ECO:0000256" key="12">
    <source>
        <dbReference type="ARBA" id="ARBA00022927"/>
    </source>
</evidence>
<dbReference type="InterPro" id="IPR027417">
    <property type="entry name" value="P-loop_NTPase"/>
</dbReference>
<keyword evidence="12" id="KW-0653">Protein transport</keyword>
<organism evidence="19 20">
    <name type="scientific">Jimgerdemannia flammicorona</name>
    <dbReference type="NCBI Taxonomy" id="994334"/>
    <lineage>
        <taxon>Eukaryota</taxon>
        <taxon>Fungi</taxon>
        <taxon>Fungi incertae sedis</taxon>
        <taxon>Mucoromycota</taxon>
        <taxon>Mucoromycotina</taxon>
        <taxon>Endogonomycetes</taxon>
        <taxon>Endogonales</taxon>
        <taxon>Endogonaceae</taxon>
        <taxon>Jimgerdemannia</taxon>
    </lineage>
</organism>
<keyword evidence="5" id="KW-0934">Plastid</keyword>
<keyword evidence="8" id="KW-0547">Nucleotide-binding</keyword>
<dbReference type="GO" id="GO:0015031">
    <property type="term" value="P:protein transport"/>
    <property type="evidence" value="ECO:0007669"/>
    <property type="project" value="UniProtKB-KW"/>
</dbReference>
<keyword evidence="13" id="KW-1133">Transmembrane helix</keyword>
<reference evidence="19 20" key="1">
    <citation type="journal article" date="2018" name="New Phytol.">
        <title>Phylogenomics of Endogonaceae and evolution of mycorrhizas within Mucoromycota.</title>
        <authorList>
            <person name="Chang Y."/>
            <person name="Desiro A."/>
            <person name="Na H."/>
            <person name="Sandor L."/>
            <person name="Lipzen A."/>
            <person name="Clum A."/>
            <person name="Barry K."/>
            <person name="Grigoriev I.V."/>
            <person name="Martin F.M."/>
            <person name="Stajich J.E."/>
            <person name="Smith M.E."/>
            <person name="Bonito G."/>
            <person name="Spatafora J.W."/>
        </authorList>
    </citation>
    <scope>NUCLEOTIDE SEQUENCE [LARGE SCALE GENOMIC DNA]</scope>
    <source>
        <strain evidence="19 20">GMNB39</strain>
    </source>
</reference>
<dbReference type="Pfam" id="PF04548">
    <property type="entry name" value="AIG1"/>
    <property type="match status" value="1"/>
</dbReference>
<evidence type="ECO:0000256" key="7">
    <source>
        <dbReference type="ARBA" id="ARBA00022723"/>
    </source>
</evidence>
<dbReference type="PANTHER" id="PTHR10903">
    <property type="entry name" value="GTPASE, IMAP FAMILY MEMBER-RELATED"/>
    <property type="match status" value="1"/>
</dbReference>
<feature type="domain" description="AIG1-type G" evidence="18">
    <location>
        <begin position="207"/>
        <end position="303"/>
    </location>
</feature>
<dbReference type="OrthoDB" id="8954335at2759"/>
<evidence type="ECO:0000256" key="13">
    <source>
        <dbReference type="ARBA" id="ARBA00022989"/>
    </source>
</evidence>
<feature type="compositionally biased region" description="Polar residues" evidence="17">
    <location>
        <begin position="138"/>
        <end position="186"/>
    </location>
</feature>
<evidence type="ECO:0000256" key="2">
    <source>
        <dbReference type="ARBA" id="ARBA00004167"/>
    </source>
</evidence>
<comment type="subcellular location">
    <subcellularLocation>
        <location evidence="2">Membrane</location>
        <topology evidence="2">Single-pass membrane protein</topology>
    </subcellularLocation>
    <subcellularLocation>
        <location evidence="16">Plastid</location>
        <location evidence="16">Chloroplast outer membrane</location>
    </subcellularLocation>
</comment>
<evidence type="ECO:0000313" key="20">
    <source>
        <dbReference type="Proteomes" id="UP000268093"/>
    </source>
</evidence>
<dbReference type="EMBL" id="RBNI01014704">
    <property type="protein sequence ID" value="RUP19353.1"/>
    <property type="molecule type" value="Genomic_DNA"/>
</dbReference>
<evidence type="ECO:0000256" key="11">
    <source>
        <dbReference type="ARBA" id="ARBA00022842"/>
    </source>
</evidence>
<evidence type="ECO:0000256" key="10">
    <source>
        <dbReference type="ARBA" id="ARBA00022805"/>
    </source>
</evidence>
<evidence type="ECO:0000256" key="8">
    <source>
        <dbReference type="ARBA" id="ARBA00022741"/>
    </source>
</evidence>
<keyword evidence="20" id="KW-1185">Reference proteome</keyword>
<keyword evidence="15" id="KW-0472">Membrane</keyword>
<dbReference type="InterPro" id="IPR006703">
    <property type="entry name" value="G_AIG1"/>
</dbReference>
<evidence type="ECO:0000256" key="5">
    <source>
        <dbReference type="ARBA" id="ARBA00022640"/>
    </source>
</evidence>
<evidence type="ECO:0000259" key="18">
    <source>
        <dbReference type="Pfam" id="PF04548"/>
    </source>
</evidence>
<dbReference type="InterPro" id="IPR045058">
    <property type="entry name" value="GIMA/IAN/Toc"/>
</dbReference>
<dbReference type="Gene3D" id="3.40.50.300">
    <property type="entry name" value="P-loop containing nucleotide triphosphate hydrolases"/>
    <property type="match status" value="1"/>
</dbReference>
<keyword evidence="3" id="KW-0813">Transport</keyword>
<feature type="region of interest" description="Disordered" evidence="17">
    <location>
        <begin position="1"/>
        <end position="83"/>
    </location>
</feature>
<feature type="compositionally biased region" description="Polar residues" evidence="17">
    <location>
        <begin position="1"/>
        <end position="17"/>
    </location>
</feature>
<evidence type="ECO:0000256" key="14">
    <source>
        <dbReference type="ARBA" id="ARBA00023134"/>
    </source>
</evidence>
<keyword evidence="10" id="KW-1002">Plastid outer membrane</keyword>
<protein>
    <recommendedName>
        <fullName evidence="18">AIG1-type G domain-containing protein</fullName>
    </recommendedName>
</protein>
<keyword evidence="9" id="KW-0378">Hydrolase</keyword>
<feature type="region of interest" description="Disordered" evidence="17">
    <location>
        <begin position="105"/>
        <end position="188"/>
    </location>
</feature>
<dbReference type="Proteomes" id="UP000268093">
    <property type="component" value="Unassembled WGS sequence"/>
</dbReference>
<evidence type="ECO:0000313" key="19">
    <source>
        <dbReference type="EMBL" id="RUP19353.1"/>
    </source>
</evidence>
<evidence type="ECO:0000256" key="17">
    <source>
        <dbReference type="SAM" id="MobiDB-lite"/>
    </source>
</evidence>
<comment type="caution">
    <text evidence="19">The sequence shown here is derived from an EMBL/GenBank/DDBJ whole genome shotgun (WGS) entry which is preliminary data.</text>
</comment>
<keyword evidence="7" id="KW-0479">Metal-binding</keyword>
<name>A0A433BA43_9FUNG</name>
<feature type="compositionally biased region" description="Pro residues" evidence="17">
    <location>
        <begin position="68"/>
        <end position="77"/>
    </location>
</feature>
<keyword evidence="14" id="KW-0342">GTP-binding</keyword>
<sequence length="306" mass="33366">MNRHTMSPTPSTSSRAGSHSPPPYNQANNRSPPDPDRKDKYEYPDFHDSGRYECEVEYEVHPVVDINGPPPPVPPHQVPTSIHRNPFDVSPTELTDKLLVDTPTKFGTSTTAPMPIPNGPSSNKMFYDSPSPPPTIVMSPTQFSSGQPSPPSTSFVSSLASFIPSSHHQPKQPATTPFPTPSQSKPVPTPGVSINRINSSVDHVVMVPLGKTGQGKSSLLNSIFGYDEFHAAAKVKSVTEDVTERTGYWQVDRKKILATVADTPGFADTDGRDAIFIPRIRNYIVSLSRRVGIDAFMMVFKINMGG</sequence>
<evidence type="ECO:0000256" key="16">
    <source>
        <dbReference type="ARBA" id="ARBA00024013"/>
    </source>
</evidence>
<dbReference type="GO" id="GO:0016020">
    <property type="term" value="C:membrane"/>
    <property type="evidence" value="ECO:0007669"/>
    <property type="project" value="UniProtKB-SubCell"/>
</dbReference>
<dbReference type="SUPFAM" id="SSF52540">
    <property type="entry name" value="P-loop containing nucleoside triphosphate hydrolases"/>
    <property type="match status" value="1"/>
</dbReference>
<keyword evidence="11" id="KW-0460">Magnesium</keyword>
<evidence type="ECO:0000256" key="6">
    <source>
        <dbReference type="ARBA" id="ARBA00022692"/>
    </source>
</evidence>
<dbReference type="GO" id="GO:0016787">
    <property type="term" value="F:hydrolase activity"/>
    <property type="evidence" value="ECO:0007669"/>
    <property type="project" value="UniProtKB-KW"/>
</dbReference>
<evidence type="ECO:0000256" key="4">
    <source>
        <dbReference type="ARBA" id="ARBA00022528"/>
    </source>
</evidence>
<evidence type="ECO:0000256" key="3">
    <source>
        <dbReference type="ARBA" id="ARBA00022448"/>
    </source>
</evidence>
<proteinExistence type="predicted"/>
<keyword evidence="6" id="KW-0812">Transmembrane</keyword>
<comment type="cofactor">
    <cofactor evidence="1">
        <name>Mg(2+)</name>
        <dbReference type="ChEBI" id="CHEBI:18420"/>
    </cofactor>
</comment>
<keyword evidence="4" id="KW-0150">Chloroplast</keyword>
<evidence type="ECO:0000256" key="9">
    <source>
        <dbReference type="ARBA" id="ARBA00022801"/>
    </source>
</evidence>
<evidence type="ECO:0000256" key="1">
    <source>
        <dbReference type="ARBA" id="ARBA00001946"/>
    </source>
</evidence>
<dbReference type="AlphaFoldDB" id="A0A433BA43"/>
<feature type="compositionally biased region" description="Basic and acidic residues" evidence="17">
    <location>
        <begin position="33"/>
        <end position="62"/>
    </location>
</feature>
<dbReference type="PANTHER" id="PTHR10903:SF135">
    <property type="entry name" value="TRANSLOCASE OF CHLOROPLAST 120, CHLOROPLASTIC-RELATED"/>
    <property type="match status" value="1"/>
</dbReference>
<evidence type="ECO:0000256" key="15">
    <source>
        <dbReference type="ARBA" id="ARBA00023136"/>
    </source>
</evidence>
<dbReference type="GO" id="GO:0046872">
    <property type="term" value="F:metal ion binding"/>
    <property type="evidence" value="ECO:0007669"/>
    <property type="project" value="UniProtKB-KW"/>
</dbReference>
<accession>A0A433BA43</accession>
<dbReference type="GO" id="GO:0005525">
    <property type="term" value="F:GTP binding"/>
    <property type="evidence" value="ECO:0007669"/>
    <property type="project" value="UniProtKB-KW"/>
</dbReference>
<gene>
    <name evidence="19" type="ORF">BC936DRAFT_139329</name>
</gene>